<dbReference type="PRINTS" id="PR01415">
    <property type="entry name" value="ANKYRIN"/>
</dbReference>
<dbReference type="Bgee" id="ENSAMXG00000030369">
    <property type="expression patterns" value="Expressed in brain and 8 other cell types or tissues"/>
</dbReference>
<dbReference type="Proteomes" id="UP000018467">
    <property type="component" value="Unassembled WGS sequence"/>
</dbReference>
<keyword evidence="1" id="KW-0677">Repeat</keyword>
<evidence type="ECO:0000313" key="4">
    <source>
        <dbReference type="Ensembl" id="ENSAMXP00000038849.1"/>
    </source>
</evidence>
<reference evidence="5" key="2">
    <citation type="journal article" date="2014" name="Nat. Commun.">
        <title>The cavefish genome reveals candidate genes for eye loss.</title>
        <authorList>
            <person name="McGaugh S.E."/>
            <person name="Gross J.B."/>
            <person name="Aken B."/>
            <person name="Blin M."/>
            <person name="Borowsky R."/>
            <person name="Chalopin D."/>
            <person name="Hinaux H."/>
            <person name="Jeffery W.R."/>
            <person name="Keene A."/>
            <person name="Ma L."/>
            <person name="Minx P."/>
            <person name="Murphy D."/>
            <person name="O'Quin K.E."/>
            <person name="Retaux S."/>
            <person name="Rohner N."/>
            <person name="Searle S.M."/>
            <person name="Stahl B.A."/>
            <person name="Tabin C."/>
            <person name="Volff J.N."/>
            <person name="Yoshizawa M."/>
            <person name="Warren W.C."/>
        </authorList>
    </citation>
    <scope>NUCLEOTIDE SEQUENCE [LARGE SCALE GENOMIC DNA]</scope>
    <source>
        <strain evidence="5">female</strain>
    </source>
</reference>
<dbReference type="InterPro" id="IPR002110">
    <property type="entry name" value="Ankyrin_rpt"/>
</dbReference>
<dbReference type="PANTHER" id="PTHR24123:SF49">
    <property type="entry name" value="ANKYRIN-2-LIKE ISOFORM X1"/>
    <property type="match status" value="1"/>
</dbReference>
<feature type="repeat" description="ANK" evidence="3">
    <location>
        <begin position="86"/>
        <end position="111"/>
    </location>
</feature>
<evidence type="ECO:0000313" key="5">
    <source>
        <dbReference type="Proteomes" id="UP000018467"/>
    </source>
</evidence>
<evidence type="ECO:0000256" key="3">
    <source>
        <dbReference type="PROSITE-ProRule" id="PRU00023"/>
    </source>
</evidence>
<proteinExistence type="predicted"/>
<evidence type="ECO:0000256" key="1">
    <source>
        <dbReference type="ARBA" id="ARBA00022737"/>
    </source>
</evidence>
<dbReference type="PROSITE" id="PS50297">
    <property type="entry name" value="ANK_REP_REGION"/>
    <property type="match status" value="3"/>
</dbReference>
<protein>
    <submittedName>
        <fullName evidence="4">Uncharacterized protein</fullName>
    </submittedName>
</protein>
<keyword evidence="2 3" id="KW-0040">ANK repeat</keyword>
<dbReference type="PANTHER" id="PTHR24123">
    <property type="entry name" value="ANKYRIN REPEAT-CONTAINING"/>
    <property type="match status" value="1"/>
</dbReference>
<dbReference type="SUPFAM" id="SSF48403">
    <property type="entry name" value="Ankyrin repeat"/>
    <property type="match status" value="1"/>
</dbReference>
<dbReference type="AlphaFoldDB" id="A0A3B1JC24"/>
<feature type="repeat" description="ANK" evidence="3">
    <location>
        <begin position="115"/>
        <end position="138"/>
    </location>
</feature>
<dbReference type="InterPro" id="IPR036770">
    <property type="entry name" value="Ankyrin_rpt-contain_sf"/>
</dbReference>
<dbReference type="GeneTree" id="ENSGT00940000155279"/>
<dbReference type="SMART" id="SM00248">
    <property type="entry name" value="ANK"/>
    <property type="match status" value="5"/>
</dbReference>
<feature type="repeat" description="ANK" evidence="3">
    <location>
        <begin position="146"/>
        <end position="178"/>
    </location>
</feature>
<dbReference type="PROSITE" id="PS50088">
    <property type="entry name" value="ANK_REPEAT"/>
    <property type="match status" value="3"/>
</dbReference>
<dbReference type="InParanoid" id="A0A3B1JC24"/>
<accession>A0A3B1JC24</accession>
<dbReference type="Ensembl" id="ENSAMXT00000041320.1">
    <property type="protein sequence ID" value="ENSAMXP00000038849.1"/>
    <property type="gene ID" value="ENSAMXG00000030369.1"/>
</dbReference>
<reference evidence="4" key="4">
    <citation type="submission" date="2025-09" db="UniProtKB">
        <authorList>
            <consortium name="Ensembl"/>
        </authorList>
    </citation>
    <scope>IDENTIFICATION</scope>
</reference>
<reference evidence="5" key="1">
    <citation type="submission" date="2013-03" db="EMBL/GenBank/DDBJ databases">
        <authorList>
            <person name="Jeffery W."/>
            <person name="Warren W."/>
            <person name="Wilson R.K."/>
        </authorList>
    </citation>
    <scope>NUCLEOTIDE SEQUENCE</scope>
    <source>
        <strain evidence="5">female</strain>
    </source>
</reference>
<dbReference type="Pfam" id="PF12796">
    <property type="entry name" value="Ank_2"/>
    <property type="match status" value="2"/>
</dbReference>
<reference evidence="4" key="3">
    <citation type="submission" date="2025-08" db="UniProtKB">
        <authorList>
            <consortium name="Ensembl"/>
        </authorList>
    </citation>
    <scope>IDENTIFICATION</scope>
</reference>
<dbReference type="InterPro" id="IPR051165">
    <property type="entry name" value="Multifunctional_ANK_Repeat"/>
</dbReference>
<organism evidence="4 5">
    <name type="scientific">Astyanax mexicanus</name>
    <name type="common">Blind cave fish</name>
    <name type="synonym">Astyanax fasciatus mexicanus</name>
    <dbReference type="NCBI Taxonomy" id="7994"/>
    <lineage>
        <taxon>Eukaryota</taxon>
        <taxon>Metazoa</taxon>
        <taxon>Chordata</taxon>
        <taxon>Craniata</taxon>
        <taxon>Vertebrata</taxon>
        <taxon>Euteleostomi</taxon>
        <taxon>Actinopterygii</taxon>
        <taxon>Neopterygii</taxon>
        <taxon>Teleostei</taxon>
        <taxon>Ostariophysi</taxon>
        <taxon>Characiformes</taxon>
        <taxon>Characoidei</taxon>
        <taxon>Acestrorhamphidae</taxon>
        <taxon>Acestrorhamphinae</taxon>
        <taxon>Astyanax</taxon>
    </lineage>
</organism>
<name>A0A3B1JC24_ASTMX</name>
<dbReference type="STRING" id="7994.ENSAMXP00000038849"/>
<keyword evidence="5" id="KW-1185">Reference proteome</keyword>
<sequence length="190" mass="20872">MLIYTDLSPENCLFGYSMSINAISQLIIVSGSSHIVQLLLQHMADPDASTTNGYTPLHIAAREVLAGVRSRLQINNSHLLMDKKLKGFTPLHVAAKYGSLEVAKLLLQRRALPDEGVTPLHLAAQEGHAILINTLFNKYSLSLFQSGLTPLHLAAQEDRVNAAEVLVKHGANLDHQTKVRTRMCTLAYIL</sequence>
<dbReference type="Gene3D" id="1.25.40.20">
    <property type="entry name" value="Ankyrin repeat-containing domain"/>
    <property type="match status" value="3"/>
</dbReference>
<evidence type="ECO:0000256" key="2">
    <source>
        <dbReference type="ARBA" id="ARBA00023043"/>
    </source>
</evidence>